<evidence type="ECO:0000256" key="1">
    <source>
        <dbReference type="SAM" id="MobiDB-lite"/>
    </source>
</evidence>
<accession>A0ABU6RZ16</accession>
<comment type="caution">
    <text evidence="2">The sequence shown here is derived from an EMBL/GenBank/DDBJ whole genome shotgun (WGS) entry which is preliminary data.</text>
</comment>
<name>A0ABU6RZ16_9FABA</name>
<feature type="region of interest" description="Disordered" evidence="1">
    <location>
        <begin position="134"/>
        <end position="187"/>
    </location>
</feature>
<dbReference type="EMBL" id="JASCZI010034301">
    <property type="protein sequence ID" value="MED6129252.1"/>
    <property type="molecule type" value="Genomic_DNA"/>
</dbReference>
<reference evidence="2 3" key="1">
    <citation type="journal article" date="2023" name="Plants (Basel)">
        <title>Bridging the Gap: Combining Genomics and Transcriptomics Approaches to Understand Stylosanthes scabra, an Orphan Legume from the Brazilian Caatinga.</title>
        <authorList>
            <person name="Ferreira-Neto J.R.C."/>
            <person name="da Silva M.D."/>
            <person name="Binneck E."/>
            <person name="de Melo N.F."/>
            <person name="da Silva R.H."/>
            <person name="de Melo A.L.T.M."/>
            <person name="Pandolfi V."/>
            <person name="Bustamante F.O."/>
            <person name="Brasileiro-Vidal A.C."/>
            <person name="Benko-Iseppon A.M."/>
        </authorList>
    </citation>
    <scope>NUCLEOTIDE SEQUENCE [LARGE SCALE GENOMIC DNA]</scope>
    <source>
        <tissue evidence="2">Leaves</tissue>
    </source>
</reference>
<feature type="compositionally biased region" description="Basic residues" evidence="1">
    <location>
        <begin position="178"/>
        <end position="187"/>
    </location>
</feature>
<dbReference type="InterPro" id="IPR012340">
    <property type="entry name" value="NA-bd_OB-fold"/>
</dbReference>
<dbReference type="Proteomes" id="UP001341840">
    <property type="component" value="Unassembled WGS sequence"/>
</dbReference>
<gene>
    <name evidence="2" type="ORF">PIB30_106114</name>
</gene>
<keyword evidence="3" id="KW-1185">Reference proteome</keyword>
<evidence type="ECO:0000313" key="3">
    <source>
        <dbReference type="Proteomes" id="UP001341840"/>
    </source>
</evidence>
<proteinExistence type="predicted"/>
<protein>
    <submittedName>
        <fullName evidence="2">Uncharacterized protein</fullName>
    </submittedName>
</protein>
<evidence type="ECO:0000313" key="2">
    <source>
        <dbReference type="EMBL" id="MED6129252.1"/>
    </source>
</evidence>
<organism evidence="2 3">
    <name type="scientific">Stylosanthes scabra</name>
    <dbReference type="NCBI Taxonomy" id="79078"/>
    <lineage>
        <taxon>Eukaryota</taxon>
        <taxon>Viridiplantae</taxon>
        <taxon>Streptophyta</taxon>
        <taxon>Embryophyta</taxon>
        <taxon>Tracheophyta</taxon>
        <taxon>Spermatophyta</taxon>
        <taxon>Magnoliopsida</taxon>
        <taxon>eudicotyledons</taxon>
        <taxon>Gunneridae</taxon>
        <taxon>Pentapetalae</taxon>
        <taxon>rosids</taxon>
        <taxon>fabids</taxon>
        <taxon>Fabales</taxon>
        <taxon>Fabaceae</taxon>
        <taxon>Papilionoideae</taxon>
        <taxon>50 kb inversion clade</taxon>
        <taxon>dalbergioids sensu lato</taxon>
        <taxon>Dalbergieae</taxon>
        <taxon>Pterocarpus clade</taxon>
        <taxon>Stylosanthes</taxon>
    </lineage>
</organism>
<feature type="non-terminal residue" evidence="2">
    <location>
        <position position="1"/>
    </location>
</feature>
<feature type="non-terminal residue" evidence="2">
    <location>
        <position position="187"/>
    </location>
</feature>
<dbReference type="SUPFAM" id="SSF50249">
    <property type="entry name" value="Nucleic acid-binding proteins"/>
    <property type="match status" value="1"/>
</dbReference>
<dbReference type="Gene3D" id="2.40.50.140">
    <property type="entry name" value="Nucleic acid-binding proteins"/>
    <property type="match status" value="1"/>
</dbReference>
<sequence>YRLTVIVTDGTGCAKLIIWNTDARMIVGKTADAVKNDSGDEWRDSYPKVFDDIVDKKYLFKLGINEKTLSSVDPIYSVVKICHDDAIIREHSSQSSSGGNVGGSEGLGNEMLLGATQDNDSEVNFASVVSLGKDSGAEGNGETDVTTPVKCVGPDALQTEPPMLEISTGDIHGSTNKTFKRVGAKRK</sequence>